<evidence type="ECO:0000256" key="4">
    <source>
        <dbReference type="ARBA" id="ARBA00023239"/>
    </source>
</evidence>
<keyword evidence="2" id="KW-0479">Metal-binding</keyword>
<dbReference type="PROSITE" id="PS51891">
    <property type="entry name" value="CENP_V_GFA"/>
    <property type="match status" value="1"/>
</dbReference>
<organism evidence="6 7">
    <name type="scientific">Alkalimarinus alittae</name>
    <dbReference type="NCBI Taxonomy" id="2961619"/>
    <lineage>
        <taxon>Bacteria</taxon>
        <taxon>Pseudomonadati</taxon>
        <taxon>Pseudomonadota</taxon>
        <taxon>Gammaproteobacteria</taxon>
        <taxon>Alteromonadales</taxon>
        <taxon>Alteromonadaceae</taxon>
        <taxon>Alkalimarinus</taxon>
    </lineage>
</organism>
<proteinExistence type="inferred from homology"/>
<evidence type="ECO:0000256" key="3">
    <source>
        <dbReference type="ARBA" id="ARBA00022833"/>
    </source>
</evidence>
<evidence type="ECO:0000256" key="1">
    <source>
        <dbReference type="ARBA" id="ARBA00005495"/>
    </source>
</evidence>
<protein>
    <submittedName>
        <fullName evidence="6">GFA family protein</fullName>
    </submittedName>
</protein>
<keyword evidence="7" id="KW-1185">Reference proteome</keyword>
<dbReference type="SUPFAM" id="SSF51316">
    <property type="entry name" value="Mss4-like"/>
    <property type="match status" value="1"/>
</dbReference>
<dbReference type="Gene3D" id="3.90.1590.10">
    <property type="entry name" value="glutathione-dependent formaldehyde- activating enzyme (gfa)"/>
    <property type="match status" value="1"/>
</dbReference>
<comment type="similarity">
    <text evidence="1">Belongs to the Gfa family.</text>
</comment>
<dbReference type="EMBL" id="CP100390">
    <property type="protein sequence ID" value="UZE97209.1"/>
    <property type="molecule type" value="Genomic_DNA"/>
</dbReference>
<reference evidence="6" key="1">
    <citation type="submission" date="2022-06" db="EMBL/GenBank/DDBJ databases">
        <title>Alkalimarinus sp. nov., isolated from gut of a Alitta virens.</title>
        <authorList>
            <person name="Yang A.I."/>
            <person name="Shin N.-R."/>
        </authorList>
    </citation>
    <scope>NUCLEOTIDE SEQUENCE</scope>
    <source>
        <strain evidence="6">A2M4</strain>
    </source>
</reference>
<evidence type="ECO:0000313" key="7">
    <source>
        <dbReference type="Proteomes" id="UP001163739"/>
    </source>
</evidence>
<gene>
    <name evidence="6" type="ORF">NKI27_05525</name>
</gene>
<dbReference type="PANTHER" id="PTHR33337:SF40">
    <property type="entry name" value="CENP-V_GFA DOMAIN-CONTAINING PROTEIN-RELATED"/>
    <property type="match status" value="1"/>
</dbReference>
<keyword evidence="3" id="KW-0862">Zinc</keyword>
<dbReference type="Proteomes" id="UP001163739">
    <property type="component" value="Chromosome"/>
</dbReference>
<name>A0ABY6N5C2_9ALTE</name>
<dbReference type="PANTHER" id="PTHR33337">
    <property type="entry name" value="GFA DOMAIN-CONTAINING PROTEIN"/>
    <property type="match status" value="1"/>
</dbReference>
<evidence type="ECO:0000256" key="2">
    <source>
        <dbReference type="ARBA" id="ARBA00022723"/>
    </source>
</evidence>
<dbReference type="Pfam" id="PF04828">
    <property type="entry name" value="GFA"/>
    <property type="match status" value="1"/>
</dbReference>
<dbReference type="InterPro" id="IPR011057">
    <property type="entry name" value="Mss4-like_sf"/>
</dbReference>
<accession>A0ABY6N5C2</accession>
<dbReference type="RefSeq" id="WP_265048688.1">
    <property type="nucleotide sequence ID" value="NZ_CP100390.1"/>
</dbReference>
<dbReference type="InterPro" id="IPR006913">
    <property type="entry name" value="CENP-V/GFA"/>
</dbReference>
<keyword evidence="4" id="KW-0456">Lyase</keyword>
<evidence type="ECO:0000259" key="5">
    <source>
        <dbReference type="PROSITE" id="PS51891"/>
    </source>
</evidence>
<feature type="domain" description="CENP-V/GFA" evidence="5">
    <location>
        <begin position="3"/>
        <end position="119"/>
    </location>
</feature>
<sequence length="133" mass="14450">MSITGSCLCGAVSFEVSGEFESLYLCHCNRCQKDTGSVHASNLFSSSAKLIWKTGEDRVKTYKLPSTRHVKCFCSNCGSALPSLQMNNQLVVVPAGSLDQAISIKPTAHIFTSSSAAWAQNLERVISYEQLPE</sequence>
<evidence type="ECO:0000313" key="6">
    <source>
        <dbReference type="EMBL" id="UZE97209.1"/>
    </source>
</evidence>